<sequence>MKLIDHLVVVLVSAVLFTSCGEDRKSDNEVPGRDESTKTNVLETGSNLIQTKAPLDPMEVYLVGFHPMKEDPGHQMEAHHFCTQVNEDFAQCALFDGNTEDAKLTGIEYIISERLFETLPEEEKQYWHPHNYEILSGQLVAPGLPDVAEIELLDSKMNSYGKTWHTWSTDKGDELPFGDPMLAWSFNRDGEADPELVRKRNEAMDIDPNEKREQRKELVSKANPQEGVDAIKDDFPGPTNLIPGVESKNERDTVH</sequence>
<feature type="compositionally biased region" description="Basic and acidic residues" evidence="1">
    <location>
        <begin position="201"/>
        <end position="219"/>
    </location>
</feature>
<evidence type="ECO:0000313" key="2">
    <source>
        <dbReference type="EMBL" id="GHA28668.1"/>
    </source>
</evidence>
<dbReference type="PANTHER" id="PTHR31360">
    <property type="match status" value="1"/>
</dbReference>
<keyword evidence="3" id="KW-1185">Reference proteome</keyword>
<name>A0A918SA93_9FLAO</name>
<dbReference type="PROSITE" id="PS51257">
    <property type="entry name" value="PROKAR_LIPOPROTEIN"/>
    <property type="match status" value="1"/>
</dbReference>
<dbReference type="AlphaFoldDB" id="A0A918SA93"/>
<dbReference type="PANTHER" id="PTHR31360:SF0">
    <property type="entry name" value="OIL BODY-ASSOCIATED PROTEIN 1B"/>
    <property type="match status" value="1"/>
</dbReference>
<proteinExistence type="predicted"/>
<dbReference type="Pfam" id="PF06884">
    <property type="entry name" value="DUF1264"/>
    <property type="match status" value="1"/>
</dbReference>
<evidence type="ECO:0008006" key="4">
    <source>
        <dbReference type="Google" id="ProtNLM"/>
    </source>
</evidence>
<organism evidence="2 3">
    <name type="scientific">Salinimicrobium marinum</name>
    <dbReference type="NCBI Taxonomy" id="680283"/>
    <lineage>
        <taxon>Bacteria</taxon>
        <taxon>Pseudomonadati</taxon>
        <taxon>Bacteroidota</taxon>
        <taxon>Flavobacteriia</taxon>
        <taxon>Flavobacteriales</taxon>
        <taxon>Flavobacteriaceae</taxon>
        <taxon>Salinimicrobium</taxon>
    </lineage>
</organism>
<protein>
    <recommendedName>
        <fullName evidence="4">DUF1264 domain-containing protein</fullName>
    </recommendedName>
</protein>
<dbReference type="RefSeq" id="WP_189603378.1">
    <property type="nucleotide sequence ID" value="NZ_BMXB01000001.1"/>
</dbReference>
<accession>A0A918SA93</accession>
<evidence type="ECO:0000313" key="3">
    <source>
        <dbReference type="Proteomes" id="UP000610456"/>
    </source>
</evidence>
<dbReference type="EMBL" id="BMXB01000001">
    <property type="protein sequence ID" value="GHA28668.1"/>
    <property type="molecule type" value="Genomic_DNA"/>
</dbReference>
<gene>
    <name evidence="2" type="ORF">GCM10007103_07920</name>
</gene>
<dbReference type="InterPro" id="IPR010686">
    <property type="entry name" value="OBAP-like"/>
</dbReference>
<reference evidence="2" key="2">
    <citation type="submission" date="2020-09" db="EMBL/GenBank/DDBJ databases">
        <authorList>
            <person name="Sun Q."/>
            <person name="Kim S."/>
        </authorList>
    </citation>
    <scope>NUCLEOTIDE SEQUENCE</scope>
    <source>
        <strain evidence="2">KCTC 12719</strain>
    </source>
</reference>
<reference evidence="2" key="1">
    <citation type="journal article" date="2014" name="Int. J. Syst. Evol. Microbiol.">
        <title>Complete genome sequence of Corynebacterium casei LMG S-19264T (=DSM 44701T), isolated from a smear-ripened cheese.</title>
        <authorList>
            <consortium name="US DOE Joint Genome Institute (JGI-PGF)"/>
            <person name="Walter F."/>
            <person name="Albersmeier A."/>
            <person name="Kalinowski J."/>
            <person name="Ruckert C."/>
        </authorList>
    </citation>
    <scope>NUCLEOTIDE SEQUENCE</scope>
    <source>
        <strain evidence="2">KCTC 12719</strain>
    </source>
</reference>
<evidence type="ECO:0000256" key="1">
    <source>
        <dbReference type="SAM" id="MobiDB-lite"/>
    </source>
</evidence>
<feature type="region of interest" description="Disordered" evidence="1">
    <location>
        <begin position="201"/>
        <end position="255"/>
    </location>
</feature>
<comment type="caution">
    <text evidence="2">The sequence shown here is derived from an EMBL/GenBank/DDBJ whole genome shotgun (WGS) entry which is preliminary data.</text>
</comment>
<dbReference type="Proteomes" id="UP000610456">
    <property type="component" value="Unassembled WGS sequence"/>
</dbReference>